<feature type="chain" id="PRO_5017478589" evidence="1">
    <location>
        <begin position="26"/>
        <end position="438"/>
    </location>
</feature>
<comment type="caution">
    <text evidence="2">The sequence shown here is derived from an EMBL/GenBank/DDBJ whole genome shotgun (WGS) entry which is preliminary data.</text>
</comment>
<organism evidence="2 3">
    <name type="scientific">Corallococcus terminator</name>
    <dbReference type="NCBI Taxonomy" id="2316733"/>
    <lineage>
        <taxon>Bacteria</taxon>
        <taxon>Pseudomonadati</taxon>
        <taxon>Myxococcota</taxon>
        <taxon>Myxococcia</taxon>
        <taxon>Myxococcales</taxon>
        <taxon>Cystobacterineae</taxon>
        <taxon>Myxococcaceae</taxon>
        <taxon>Corallococcus</taxon>
    </lineage>
</organism>
<feature type="signal peptide" evidence="1">
    <location>
        <begin position="1"/>
        <end position="25"/>
    </location>
</feature>
<dbReference type="InterPro" id="IPR009078">
    <property type="entry name" value="Ferritin-like_SF"/>
</dbReference>
<accession>A0A3A8JLH4</accession>
<dbReference type="CDD" id="cd00657">
    <property type="entry name" value="Ferritin_like"/>
    <property type="match status" value="1"/>
</dbReference>
<dbReference type="EMBL" id="RAVZ01000056">
    <property type="protein sequence ID" value="RKG90373.1"/>
    <property type="molecule type" value="Genomic_DNA"/>
</dbReference>
<gene>
    <name evidence="2" type="ORF">D7V88_11180</name>
</gene>
<evidence type="ECO:0000256" key="1">
    <source>
        <dbReference type="SAM" id="SignalP"/>
    </source>
</evidence>
<keyword evidence="1" id="KW-0732">Signal</keyword>
<sequence length="438" mass="46782">MNANRLRHLFSRALRASLATPLVLAGCGSSANLTGYSPVECDNNSPAISDLSLSFAPDFVQVRSIYRDSPASESQPVSSSGQACATATDATACQSTLAELRVEQGLRSYCVDFCPDYFLVTTLGDEVKTYPTLESLKALLGPIDTEQEAALLTFASGYALRCSDIVQGAVKSNADGSFNVIGTQGYACGEGSSLKQLVLRVSASGDISEEQQHTLEKGSGNCSIGRRPAGLQDADACESTDALGHYFAEAAHLEAASVHAFLRLREELALHGADANLQDAARRSAVEEVMHTDVTGRIARRFGATPQRPVVASLPLRPLLDVALDNAVEGCVRETYGALVAHHQALHAQDSEVREAMVRIAEDETRHAGLSWDIDQWARPRLSDSERNTLREAQRQAVALLRAEVAVPLDAGLVTAAGLPTPEVALGLLDTLEQELWA</sequence>
<dbReference type="OrthoDB" id="5497493at2"/>
<evidence type="ECO:0000313" key="3">
    <source>
        <dbReference type="Proteomes" id="UP000268094"/>
    </source>
</evidence>
<dbReference type="SUPFAM" id="SSF47240">
    <property type="entry name" value="Ferritin-like"/>
    <property type="match status" value="1"/>
</dbReference>
<name>A0A3A8JLH4_9BACT</name>
<dbReference type="PROSITE" id="PS51257">
    <property type="entry name" value="PROKAR_LIPOPROTEIN"/>
    <property type="match status" value="1"/>
</dbReference>
<dbReference type="Proteomes" id="UP000268094">
    <property type="component" value="Unassembled WGS sequence"/>
</dbReference>
<dbReference type="RefSeq" id="WP_120540620.1">
    <property type="nucleotide sequence ID" value="NZ_RAVZ01000056.1"/>
</dbReference>
<evidence type="ECO:0000313" key="2">
    <source>
        <dbReference type="EMBL" id="RKG90373.1"/>
    </source>
</evidence>
<dbReference type="AlphaFoldDB" id="A0A3A8JLH4"/>
<keyword evidence="3" id="KW-1185">Reference proteome</keyword>
<reference evidence="3" key="1">
    <citation type="submission" date="2018-09" db="EMBL/GenBank/DDBJ databases">
        <authorList>
            <person name="Livingstone P.G."/>
            <person name="Whitworth D.E."/>
        </authorList>
    </citation>
    <scope>NUCLEOTIDE SEQUENCE [LARGE SCALE GENOMIC DNA]</scope>
    <source>
        <strain evidence="3">CA054A</strain>
    </source>
</reference>
<protein>
    <submittedName>
        <fullName evidence="2">Ferritin-like domain-containing protein</fullName>
    </submittedName>
</protein>
<proteinExistence type="predicted"/>